<accession>A0A7W3JR42</accession>
<dbReference type="EMBL" id="JACGWY010000006">
    <property type="protein sequence ID" value="MBA8817403.1"/>
    <property type="molecule type" value="Genomic_DNA"/>
</dbReference>
<name>A0A7W3JR42_9MICO</name>
<comment type="caution">
    <text evidence="1">The sequence shown here is derived from an EMBL/GenBank/DDBJ whole genome shotgun (WGS) entry which is preliminary data.</text>
</comment>
<dbReference type="RefSeq" id="WP_167049203.1">
    <property type="nucleotide sequence ID" value="NZ_JAAOZB010000002.1"/>
</dbReference>
<gene>
    <name evidence="1" type="ORF">FHX48_002502</name>
</gene>
<proteinExistence type="predicted"/>
<organism evidence="1 2">
    <name type="scientific">Microbacterium halimionae</name>
    <dbReference type="NCBI Taxonomy" id="1526413"/>
    <lineage>
        <taxon>Bacteria</taxon>
        <taxon>Bacillati</taxon>
        <taxon>Actinomycetota</taxon>
        <taxon>Actinomycetes</taxon>
        <taxon>Micrococcales</taxon>
        <taxon>Microbacteriaceae</taxon>
        <taxon>Microbacterium</taxon>
    </lineage>
</organism>
<keyword evidence="2" id="KW-1185">Reference proteome</keyword>
<evidence type="ECO:0000313" key="1">
    <source>
        <dbReference type="EMBL" id="MBA8817403.1"/>
    </source>
</evidence>
<dbReference type="AlphaFoldDB" id="A0A7W3JR42"/>
<dbReference type="InterPro" id="IPR011335">
    <property type="entry name" value="Restrct_endonuc-II-like"/>
</dbReference>
<reference evidence="1 2" key="1">
    <citation type="submission" date="2020-07" db="EMBL/GenBank/DDBJ databases">
        <title>Sequencing the genomes of 1000 actinobacteria strains.</title>
        <authorList>
            <person name="Klenk H.-P."/>
        </authorList>
    </citation>
    <scope>NUCLEOTIDE SEQUENCE [LARGE SCALE GENOMIC DNA]</scope>
    <source>
        <strain evidence="1 2">DSM 27576</strain>
    </source>
</reference>
<dbReference type="Gene3D" id="3.40.960.10">
    <property type="entry name" value="VSR Endonuclease"/>
    <property type="match status" value="1"/>
</dbReference>
<evidence type="ECO:0008006" key="3">
    <source>
        <dbReference type="Google" id="ProtNLM"/>
    </source>
</evidence>
<protein>
    <recommendedName>
        <fullName evidence="3">DUF559 domain-containing protein</fullName>
    </recommendedName>
</protein>
<dbReference type="SUPFAM" id="SSF52980">
    <property type="entry name" value="Restriction endonuclease-like"/>
    <property type="match status" value="1"/>
</dbReference>
<sequence length="301" mass="33627">MARRNPLPPELLAEPFRTRDAAALGVSPGRLRAHDLLAFAAGLRLVGDQEPSLLARCAALCERLGPAAAISDETAALLHRMPLPLRLEREIPVHLTVATGHRAPHAADIVGHQRALWPGDVDERFGFRVTTPLRTFCDVSARLRVAEAVAMADMMVHAERGSVTPTQLADAVGRHPGRRGKRTRERVLELVDEHSESPKESELRVLLIDAGFAKPECNIDVFDSFGAFVARVDLAYRSLRIAVEYEGDYHRDPEQFRRDLARRRRLEAAGWTYIPVTQRDLTAPTQLLRDLRATIYRLNHA</sequence>
<evidence type="ECO:0000313" key="2">
    <source>
        <dbReference type="Proteomes" id="UP000526083"/>
    </source>
</evidence>
<dbReference type="Proteomes" id="UP000526083">
    <property type="component" value="Unassembled WGS sequence"/>
</dbReference>